<dbReference type="NCBIfam" id="TIGR00348">
    <property type="entry name" value="hsdR"/>
    <property type="match status" value="1"/>
</dbReference>
<dbReference type="REBASE" id="11275">
    <property type="entry name" value="MbaORF2666P"/>
</dbReference>
<feature type="domain" description="Helicase ATP-binding" evidence="12">
    <location>
        <begin position="312"/>
        <end position="476"/>
    </location>
</feature>
<dbReference type="InterPro" id="IPR040980">
    <property type="entry name" value="SWI2_SNF2"/>
</dbReference>
<dbReference type="GO" id="GO:0005524">
    <property type="term" value="F:ATP binding"/>
    <property type="evidence" value="ECO:0007669"/>
    <property type="project" value="UniProtKB-KW"/>
</dbReference>
<evidence type="ECO:0000256" key="10">
    <source>
        <dbReference type="ARBA" id="ARBA00023125"/>
    </source>
</evidence>
<organism evidence="13">
    <name type="scientific">Methanosarcina barkeri (strain Fusaro / DSM 804)</name>
    <dbReference type="NCBI Taxonomy" id="269797"/>
    <lineage>
        <taxon>Archaea</taxon>
        <taxon>Methanobacteriati</taxon>
        <taxon>Methanobacteriota</taxon>
        <taxon>Stenosarchaea group</taxon>
        <taxon>Methanomicrobia</taxon>
        <taxon>Methanosarcinales</taxon>
        <taxon>Methanosarcinaceae</taxon>
        <taxon>Methanosarcina</taxon>
    </lineage>
</organism>
<evidence type="ECO:0000256" key="7">
    <source>
        <dbReference type="ARBA" id="ARBA00022759"/>
    </source>
</evidence>
<dbReference type="CDD" id="cd22332">
    <property type="entry name" value="HsdR_N"/>
    <property type="match status" value="1"/>
</dbReference>
<evidence type="ECO:0000256" key="1">
    <source>
        <dbReference type="ARBA" id="ARBA00000851"/>
    </source>
</evidence>
<keyword evidence="7" id="KW-0255">Endonuclease</keyword>
<dbReference type="InterPro" id="IPR055180">
    <property type="entry name" value="HsdR_RecA-like_helicase_dom_2"/>
</dbReference>
<keyword evidence="5" id="KW-0547">Nucleotide-binding</keyword>
<dbReference type="EMBL" id="CP000099">
    <property type="protein sequence ID" value="AAZ71568.1"/>
    <property type="molecule type" value="Genomic_DNA"/>
</dbReference>
<proteinExistence type="inferred from homology"/>
<dbReference type="InterPro" id="IPR051268">
    <property type="entry name" value="Type-I_R_enzyme_R_subunit"/>
</dbReference>
<dbReference type="GO" id="GO:0003677">
    <property type="term" value="F:DNA binding"/>
    <property type="evidence" value="ECO:0007669"/>
    <property type="project" value="UniProtKB-KW"/>
</dbReference>
<comment type="similarity">
    <text evidence="2">Belongs to the HsdR family.</text>
</comment>
<dbReference type="Pfam" id="PF11867">
    <property type="entry name" value="T1RH-like_C"/>
    <property type="match status" value="1"/>
</dbReference>
<evidence type="ECO:0000256" key="9">
    <source>
        <dbReference type="ARBA" id="ARBA00022840"/>
    </source>
</evidence>
<dbReference type="GO" id="GO:0009035">
    <property type="term" value="F:type I site-specific deoxyribonuclease activity"/>
    <property type="evidence" value="ECO:0007669"/>
    <property type="project" value="UniProtKB-EC"/>
</dbReference>
<dbReference type="EC" id="3.1.21.3" evidence="3"/>
<dbReference type="InterPro" id="IPR021810">
    <property type="entry name" value="T1RH-like_C"/>
</dbReference>
<comment type="catalytic activity">
    <reaction evidence="1">
        <text>Endonucleolytic cleavage of DNA to give random double-stranded fragments with terminal 5'-phosphates, ATP is simultaneously hydrolyzed.</text>
        <dbReference type="EC" id="3.1.21.3"/>
    </reaction>
</comment>
<dbReference type="PANTHER" id="PTHR30195">
    <property type="entry name" value="TYPE I SITE-SPECIFIC DEOXYRIBONUCLEASE PROTEIN SUBUNIT M AND R"/>
    <property type="match status" value="1"/>
</dbReference>
<evidence type="ECO:0000256" key="11">
    <source>
        <dbReference type="SAM" id="MobiDB-lite"/>
    </source>
</evidence>
<dbReference type="HOGENOM" id="CLU_005762_1_1_2"/>
<dbReference type="Pfam" id="PF22679">
    <property type="entry name" value="T1R_D3-like"/>
    <property type="match status" value="1"/>
</dbReference>
<evidence type="ECO:0000256" key="4">
    <source>
        <dbReference type="ARBA" id="ARBA00022722"/>
    </source>
</evidence>
<evidence type="ECO:0000256" key="2">
    <source>
        <dbReference type="ARBA" id="ARBA00008598"/>
    </source>
</evidence>
<dbReference type="eggNOG" id="arCOG00878">
    <property type="taxonomic scope" value="Archaea"/>
</dbReference>
<name>Q468X4_METBF</name>
<evidence type="ECO:0000256" key="5">
    <source>
        <dbReference type="ARBA" id="ARBA00022741"/>
    </source>
</evidence>
<dbReference type="Gene3D" id="3.90.1570.50">
    <property type="match status" value="1"/>
</dbReference>
<evidence type="ECO:0000256" key="6">
    <source>
        <dbReference type="ARBA" id="ARBA00022747"/>
    </source>
</evidence>
<dbReference type="PANTHER" id="PTHR30195:SF15">
    <property type="entry name" value="TYPE I RESTRICTION ENZYME HINDI ENDONUCLEASE SUBUNIT"/>
    <property type="match status" value="1"/>
</dbReference>
<protein>
    <recommendedName>
        <fullName evidence="3">type I site-specific deoxyribonuclease</fullName>
        <ecNumber evidence="3">3.1.21.3</ecNumber>
    </recommendedName>
</protein>
<evidence type="ECO:0000256" key="8">
    <source>
        <dbReference type="ARBA" id="ARBA00022801"/>
    </source>
</evidence>
<dbReference type="InterPro" id="IPR014001">
    <property type="entry name" value="Helicase_ATP-bd"/>
</dbReference>
<dbReference type="KEGG" id="mba:Mbar_A2662"/>
<dbReference type="STRING" id="269797.Mbar_A2662"/>
<evidence type="ECO:0000259" key="12">
    <source>
        <dbReference type="PROSITE" id="PS51192"/>
    </source>
</evidence>
<dbReference type="GO" id="GO:0120545">
    <property type="term" value="F:nucleic acid conformation isomerase activity"/>
    <property type="evidence" value="ECO:0007669"/>
    <property type="project" value="UniProtKB-ARBA"/>
</dbReference>
<dbReference type="AlphaFoldDB" id="Q468X4"/>
<accession>Q468X4</accession>
<evidence type="ECO:0000256" key="3">
    <source>
        <dbReference type="ARBA" id="ARBA00012654"/>
    </source>
</evidence>
<keyword evidence="4" id="KW-0540">Nuclease</keyword>
<dbReference type="SUPFAM" id="SSF52540">
    <property type="entry name" value="P-loop containing nucleoside triphosphate hydrolases"/>
    <property type="match status" value="2"/>
</dbReference>
<dbReference type="Pfam" id="PF18766">
    <property type="entry name" value="SWI2_SNF2"/>
    <property type="match status" value="1"/>
</dbReference>
<dbReference type="InterPro" id="IPR004473">
    <property type="entry name" value="Restrct_endonuc_typeI_HsdR"/>
</dbReference>
<keyword evidence="10" id="KW-0238">DNA-binding</keyword>
<reference evidence="13" key="1">
    <citation type="submission" date="2006-06" db="EMBL/GenBank/DDBJ databases">
        <title>Complete sequence of chromosome 1 of Methanosarcina barkeri str. fusaro.</title>
        <authorList>
            <person name="Copeland A."/>
            <person name="Lucas S."/>
            <person name="Lapidus A."/>
            <person name="Barry K."/>
            <person name="Detter J.C."/>
            <person name="Glavina T."/>
            <person name="Hammon N."/>
            <person name="Israni S."/>
            <person name="Pitluck S."/>
            <person name="Goodwin L.A."/>
            <person name="Saunders E.H."/>
            <person name="Schmutz J."/>
            <person name="Larimer F."/>
            <person name="Land M."/>
            <person name="Anderson I."/>
            <person name="Richardson P."/>
        </authorList>
    </citation>
    <scope>NUCLEOTIDE SEQUENCE</scope>
    <source>
        <strain evidence="13">Fusaro</strain>
    </source>
</reference>
<dbReference type="InterPro" id="IPR027417">
    <property type="entry name" value="P-loop_NTPase"/>
</dbReference>
<dbReference type="Gene3D" id="3.40.50.300">
    <property type="entry name" value="P-loop containing nucleotide triphosphate hydrolases"/>
    <property type="match status" value="2"/>
</dbReference>
<dbReference type="PROSITE" id="PS51192">
    <property type="entry name" value="HELICASE_ATP_BIND_1"/>
    <property type="match status" value="1"/>
</dbReference>
<dbReference type="GO" id="GO:0009307">
    <property type="term" value="P:DNA restriction-modification system"/>
    <property type="evidence" value="ECO:0007669"/>
    <property type="project" value="UniProtKB-KW"/>
</dbReference>
<sequence>MLKMVAEIKNNDGSARNDVLKEEDESGSGDYSEGTLVEESAIREFEKLGYTFLNCFNEKIRLDGKGTLGRKTKSEVLLFRKLREAIKKLNPEICPEAEESAIRELAKDRSRLSPVKANQEIYSLIKNGVKVKVRNEKGEIEDRTIKIIDFENPENNDFFLASQFWIMGEMESRRTDLLGFVNGIPLIFLELKSTARRVKEAFDDNLTDYKETIPQLFWYNAFIILSNGRDSKIGTVTSGFDHFGEWKRVEDENETGSTLLDTMIKGTCEKSRFLDILENFTLFSSSEGHSVKIVAKNHQYLGVNNAIESFKKRNEDEGKIGVFWHTQGSGKSYSMIFFTQKILRKFPGNYTFVVVTDRDELDEQIYQNFQNAGVISEVGVQARSSRHLRQLLTEDHRLVFTLIHKFGTNKGVKHPLLSDRDDIIVIADEAHRTQYDTLAQNMRDALPNANFIGFTGTPLMAGEEKTKDTFGDYVSIYNFIQSIEDGATVPLYYENRVPEVQLHNESLNDDIYREIEKAGLNDEEESKLATDFAKEYQIIVREERLETIAKDIVTHYTTRGYAGKALVVSIDKLTTVRMYDKVQKYWKMHINELKEKRKEITEGKKAIDLEKQISELENTDMAVVISEGQNEVKKFEENGLDIRPHRKRISVEDLEEIFKDSTSKLKIVFVCSKWREGFDVPSLSTIYLDRPMKDHSLMQTIARANRVFGDKPGGFIVDYAGIFRNLEQALKIYATPRSGGVEIPLKPKEKLVEALEQKLKEINKFLSGLSVNPDKIIKMKSSFDKINLLKNATDAILINESTKKKFLTEAGTALKIYKSILPHKRASEFFPQVTLYEELVNEIRSLDPEVDISRVTDGIQRVLDTSIKPREYIIKESKKGRIIALRDIDFDALADRFDKQHKNTEFEWLKNLLSYKLKEMVKINNSRLDYQKSFEKLIENYNSGSDNSDYPYRELIEFAKKLKKEDERAIKENLTEEELSLFDKLKKPDLTEKDKKQVKQVARDLLSTLKAEKLVLDWRKKQQAMAAVKKEIEDELDKGLPESYDSRIYEEKCNTVFQHIYDSYAGDSHSIYEAIA</sequence>
<dbReference type="CDD" id="cd18800">
    <property type="entry name" value="SF2_C_EcoR124I-like"/>
    <property type="match status" value="1"/>
</dbReference>
<dbReference type="Pfam" id="PF04313">
    <property type="entry name" value="HSDR_N"/>
    <property type="match status" value="1"/>
</dbReference>
<gene>
    <name evidence="13" type="ordered locus">Mbar_A2662</name>
</gene>
<keyword evidence="8" id="KW-0378">Hydrolase</keyword>
<keyword evidence="6" id="KW-0680">Restriction system</keyword>
<feature type="region of interest" description="Disordered" evidence="11">
    <location>
        <begin position="15"/>
        <end position="34"/>
    </location>
</feature>
<dbReference type="CDD" id="cd18030">
    <property type="entry name" value="DEXHc_RE_I_HsdR"/>
    <property type="match status" value="1"/>
</dbReference>
<dbReference type="InterPro" id="IPR007409">
    <property type="entry name" value="Restrct_endonuc_type1_HsdR_N"/>
</dbReference>
<dbReference type="SMART" id="SM00487">
    <property type="entry name" value="DEXDc"/>
    <property type="match status" value="1"/>
</dbReference>
<keyword evidence="9" id="KW-0067">ATP-binding</keyword>
<dbReference type="PaxDb" id="269797-Mbar_A2662"/>
<evidence type="ECO:0000313" key="13">
    <source>
        <dbReference type="EMBL" id="AAZ71568.1"/>
    </source>
</evidence>